<comment type="subcellular location">
    <subcellularLocation>
        <location evidence="1">Membrane</location>
        <topology evidence="1">Single-pass type II membrane protein</topology>
    </subcellularLocation>
</comment>
<dbReference type="GO" id="GO:0006493">
    <property type="term" value="P:protein O-linked glycosylation"/>
    <property type="evidence" value="ECO:0007669"/>
    <property type="project" value="TreeGrafter"/>
</dbReference>
<dbReference type="SUPFAM" id="SSF53448">
    <property type="entry name" value="Nucleotide-diphospho-sugar transferases"/>
    <property type="match status" value="1"/>
</dbReference>
<dbReference type="InterPro" id="IPR029044">
    <property type="entry name" value="Nucleotide-diphossugar_trans"/>
</dbReference>
<dbReference type="PANTHER" id="PTHR31392:SF1">
    <property type="entry name" value="ALPHA-1,3-MANNOSYLTRANSFERASE MNN1-RELATED"/>
    <property type="match status" value="1"/>
</dbReference>
<evidence type="ECO:0000313" key="11">
    <source>
        <dbReference type="EMBL" id="KAG9325059.1"/>
    </source>
</evidence>
<dbReference type="GO" id="GO:0016020">
    <property type="term" value="C:membrane"/>
    <property type="evidence" value="ECO:0007669"/>
    <property type="project" value="UniProtKB-SubCell"/>
</dbReference>
<accession>A0A9P8CZW9</accession>
<evidence type="ECO:0000313" key="12">
    <source>
        <dbReference type="Proteomes" id="UP000717515"/>
    </source>
</evidence>
<dbReference type="InterPro" id="IPR022751">
    <property type="entry name" value="Alpha_mannosyltransferase"/>
</dbReference>
<evidence type="ECO:0000256" key="7">
    <source>
        <dbReference type="ARBA" id="ARBA00022989"/>
    </source>
</evidence>
<sequence length="538" mass="62487">MPPVPSDLHLTHDIAIPRDIPAWTAADTASLKTSVGFDMMNQLLKPEYSRADHITDPNRIDFAQSSRAERIYKSLWNHLYPLYRDIPGSPREKEKTLIKELAQHRPEVDFFLRLERKLYPWIHLHHQTSFSLYESYKGQGRGVVFCAGNNQFKFIVSSIQALRRLNPHLPVQVFHMGESDLSLERQRYVREMTSDIEVVDVTQILDNEYMQLGGWSIKAFSLLASRFEEVMLVDSDAYFLRDPAELFEDPGYKVAGTLYFYDRTLGQDWNWGPDWLKSIMPIMSSFPPTTRMFRGLSMHEQESGVVVINKRERFQGLLAVCKMNSKWERDLWSYKVFYGDKETFWVGYEMVQEPYAFVKSYGGVIGEMRDDPLEEQSNEHEGEHEGEHDKKQRPVIDEPAVCGAQLHLDHTGRPMWWNGGLMRNKNEGIKRELQFGYWMGGGGLQVHREHNVRQKDLARDLLWDLDLGSQEEVVLESKDPMWIFEESCLHGATVHELDVQQKELTEAYLKMDRIGKADEQLIEASVAVDATIHNWAQI</sequence>
<feature type="region of interest" description="Disordered" evidence="10">
    <location>
        <begin position="373"/>
        <end position="394"/>
    </location>
</feature>
<keyword evidence="6" id="KW-0735">Signal-anchor</keyword>
<keyword evidence="8" id="KW-0472">Membrane</keyword>
<keyword evidence="3" id="KW-0328">Glycosyltransferase</keyword>
<dbReference type="GO" id="GO:0005794">
    <property type="term" value="C:Golgi apparatus"/>
    <property type="evidence" value="ECO:0007669"/>
    <property type="project" value="TreeGrafter"/>
</dbReference>
<keyword evidence="9" id="KW-0325">Glycoprotein</keyword>
<comment type="caution">
    <text evidence="11">The sequence shown here is derived from an EMBL/GenBank/DDBJ whole genome shotgun (WGS) entry which is preliminary data.</text>
</comment>
<organism evidence="11 12">
    <name type="scientific">Mortierella alpina</name>
    <name type="common">Oleaginous fungus</name>
    <name type="synonym">Mortierella renispora</name>
    <dbReference type="NCBI Taxonomy" id="64518"/>
    <lineage>
        <taxon>Eukaryota</taxon>
        <taxon>Fungi</taxon>
        <taxon>Fungi incertae sedis</taxon>
        <taxon>Mucoromycota</taxon>
        <taxon>Mortierellomycotina</taxon>
        <taxon>Mortierellomycetes</taxon>
        <taxon>Mortierellales</taxon>
        <taxon>Mortierellaceae</taxon>
        <taxon>Mortierella</taxon>
    </lineage>
</organism>
<evidence type="ECO:0000256" key="10">
    <source>
        <dbReference type="SAM" id="MobiDB-lite"/>
    </source>
</evidence>
<evidence type="ECO:0000256" key="6">
    <source>
        <dbReference type="ARBA" id="ARBA00022968"/>
    </source>
</evidence>
<evidence type="ECO:0000256" key="2">
    <source>
        <dbReference type="ARBA" id="ARBA00009105"/>
    </source>
</evidence>
<dbReference type="Gene3D" id="3.90.550.10">
    <property type="entry name" value="Spore Coat Polysaccharide Biosynthesis Protein SpsA, Chain A"/>
    <property type="match status" value="1"/>
</dbReference>
<dbReference type="EMBL" id="JAIFTL010000049">
    <property type="protein sequence ID" value="KAG9325059.1"/>
    <property type="molecule type" value="Genomic_DNA"/>
</dbReference>
<evidence type="ECO:0000256" key="3">
    <source>
        <dbReference type="ARBA" id="ARBA00022676"/>
    </source>
</evidence>
<evidence type="ECO:0000256" key="5">
    <source>
        <dbReference type="ARBA" id="ARBA00022692"/>
    </source>
</evidence>
<comment type="similarity">
    <text evidence="2">Belongs to the MNN1/MNT family.</text>
</comment>
<reference evidence="11" key="1">
    <citation type="submission" date="2021-07" db="EMBL/GenBank/DDBJ databases">
        <title>Draft genome of Mortierella alpina, strain LL118, isolated from an aspen leaf litter sample.</title>
        <authorList>
            <person name="Yang S."/>
            <person name="Vinatzer B.A."/>
        </authorList>
    </citation>
    <scope>NUCLEOTIDE SEQUENCE</scope>
    <source>
        <strain evidence="11">LL118</strain>
    </source>
</reference>
<dbReference type="Pfam" id="PF11051">
    <property type="entry name" value="Mannosyl_trans3"/>
    <property type="match status" value="1"/>
</dbReference>
<keyword evidence="4" id="KW-0808">Transferase</keyword>
<evidence type="ECO:0000256" key="1">
    <source>
        <dbReference type="ARBA" id="ARBA00004606"/>
    </source>
</evidence>
<evidence type="ECO:0000256" key="4">
    <source>
        <dbReference type="ARBA" id="ARBA00022679"/>
    </source>
</evidence>
<dbReference type="AlphaFoldDB" id="A0A9P8CZW9"/>
<dbReference type="GO" id="GO:0000033">
    <property type="term" value="F:alpha-1,3-mannosyltransferase activity"/>
    <property type="evidence" value="ECO:0007669"/>
    <property type="project" value="TreeGrafter"/>
</dbReference>
<name>A0A9P8CZW9_MORAP</name>
<gene>
    <name evidence="11" type="ORF">KVV02_008531</name>
</gene>
<keyword evidence="5" id="KW-0812">Transmembrane</keyword>
<evidence type="ECO:0008006" key="13">
    <source>
        <dbReference type="Google" id="ProtNLM"/>
    </source>
</evidence>
<evidence type="ECO:0000256" key="9">
    <source>
        <dbReference type="ARBA" id="ARBA00023180"/>
    </source>
</evidence>
<protein>
    <recommendedName>
        <fullName evidence="13">Alpha-1,3-mannosyltransferase</fullName>
    </recommendedName>
</protein>
<evidence type="ECO:0000256" key="8">
    <source>
        <dbReference type="ARBA" id="ARBA00023136"/>
    </source>
</evidence>
<dbReference type="Proteomes" id="UP000717515">
    <property type="component" value="Unassembled WGS sequence"/>
</dbReference>
<proteinExistence type="inferred from homology"/>
<dbReference type="PANTHER" id="PTHR31392">
    <property type="entry name" value="ALPHA-1,3-MANNOSYLTRANSFERASE MNN1-RELATED"/>
    <property type="match status" value="1"/>
</dbReference>
<keyword evidence="7" id="KW-1133">Transmembrane helix</keyword>